<dbReference type="PATRIC" id="fig|883158.3.peg.1948"/>
<dbReference type="Gene3D" id="1.10.10.60">
    <property type="entry name" value="Homeodomain-like"/>
    <property type="match status" value="1"/>
</dbReference>
<dbReference type="HOGENOM" id="CLU_099019_0_0_10"/>
<organism evidence="2 3">
    <name type="scientific">Prevotella micans F0438</name>
    <dbReference type="NCBI Taxonomy" id="883158"/>
    <lineage>
        <taxon>Bacteria</taxon>
        <taxon>Pseudomonadati</taxon>
        <taxon>Bacteroidota</taxon>
        <taxon>Bacteroidia</taxon>
        <taxon>Bacteroidales</taxon>
        <taxon>Prevotellaceae</taxon>
        <taxon>Prevotella</taxon>
    </lineage>
</organism>
<evidence type="ECO:0000313" key="3">
    <source>
        <dbReference type="Proteomes" id="UP000016023"/>
    </source>
</evidence>
<proteinExistence type="predicted"/>
<reference evidence="2 3" key="1">
    <citation type="submission" date="2011-12" db="EMBL/GenBank/DDBJ databases">
        <title>The Genome Sequence of Prevotella micans F0438.</title>
        <authorList>
            <consortium name="The Broad Institute Genome Sequencing Platform"/>
            <person name="Earl A."/>
            <person name="Ward D."/>
            <person name="Feldgarden M."/>
            <person name="Gevers D."/>
            <person name="Izard J."/>
            <person name="Baranova O.V."/>
            <person name="Blanton J.M."/>
            <person name="Wade W.G."/>
            <person name="Dewhirst F.E."/>
            <person name="Young S.K."/>
            <person name="Zeng Q."/>
            <person name="Gargeya S."/>
            <person name="Fitzgerald M."/>
            <person name="Haas B."/>
            <person name="Abouelleil A."/>
            <person name="Alvarado L."/>
            <person name="Arachchi H.M."/>
            <person name="Berlin A."/>
            <person name="Chapman S.B."/>
            <person name="Gearin G."/>
            <person name="Goldberg J."/>
            <person name="Griggs A."/>
            <person name="Gujja S."/>
            <person name="Hansen M."/>
            <person name="Heiman D."/>
            <person name="Howarth C."/>
            <person name="Larimer J."/>
            <person name="Lui A."/>
            <person name="MacDonald P.J.P."/>
            <person name="McCowen C."/>
            <person name="Montmayeur A."/>
            <person name="Murphy C."/>
            <person name="Neiman D."/>
            <person name="Pearson M."/>
            <person name="Priest M."/>
            <person name="Roberts A."/>
            <person name="Saif S."/>
            <person name="Shea T."/>
            <person name="Sisk P."/>
            <person name="Stolte C."/>
            <person name="Sykes S."/>
            <person name="Wortman J."/>
            <person name="Nusbaum C."/>
            <person name="Birren B."/>
        </authorList>
    </citation>
    <scope>NUCLEOTIDE SEQUENCE [LARGE SCALE GENOMIC DNA]</scope>
    <source>
        <strain evidence="2 3">F0438</strain>
    </source>
</reference>
<accession>H1Q4V7</accession>
<dbReference type="InterPro" id="IPR018060">
    <property type="entry name" value="HTH_AraC"/>
</dbReference>
<dbReference type="EMBL" id="AGWK01000055">
    <property type="protein sequence ID" value="EHO66170.1"/>
    <property type="molecule type" value="Genomic_DNA"/>
</dbReference>
<dbReference type="AlphaFoldDB" id="H1Q4V7"/>
<dbReference type="Proteomes" id="UP000016023">
    <property type="component" value="Unassembled WGS sequence"/>
</dbReference>
<gene>
    <name evidence="2" type="ORF">HMPREF9140_01945</name>
</gene>
<sequence length="245" mass="28472">MWHVTQTTSRNCVAGDIPHKQFQETVQQRLGYTGSFRRLCIFRINSGKYHLQPGILSVILDRRQGISPGNNNITYKYVSIMAKNNSNTPKQPDRGPQYSLDDLYFTVFNERRKYDEDGYPYYIPIEKNTRPTGVRVMDNFMNYLNEGYSSISSFCKTEGVNETDFSRMCKVLTGMKALEFKIRWTERTVVDLLRYTNLSPAEVADRSGVGSHNNMCIACKRVTGRSSRDFRNYEREERDVGLYRI</sequence>
<comment type="caution">
    <text evidence="2">The sequence shown here is derived from an EMBL/GenBank/DDBJ whole genome shotgun (WGS) entry which is preliminary data.</text>
</comment>
<keyword evidence="3" id="KW-1185">Reference proteome</keyword>
<evidence type="ECO:0000259" key="1">
    <source>
        <dbReference type="PROSITE" id="PS01124"/>
    </source>
</evidence>
<dbReference type="GO" id="GO:0003700">
    <property type="term" value="F:DNA-binding transcription factor activity"/>
    <property type="evidence" value="ECO:0007669"/>
    <property type="project" value="InterPro"/>
</dbReference>
<evidence type="ECO:0000313" key="2">
    <source>
        <dbReference type="EMBL" id="EHO66170.1"/>
    </source>
</evidence>
<dbReference type="SMART" id="SM00342">
    <property type="entry name" value="HTH_ARAC"/>
    <property type="match status" value="1"/>
</dbReference>
<protein>
    <recommendedName>
        <fullName evidence="1">HTH araC/xylS-type domain-containing protein</fullName>
    </recommendedName>
</protein>
<dbReference type="PROSITE" id="PS01124">
    <property type="entry name" value="HTH_ARAC_FAMILY_2"/>
    <property type="match status" value="1"/>
</dbReference>
<name>H1Q4V7_9BACT</name>
<feature type="domain" description="HTH araC/xylS-type" evidence="1">
    <location>
        <begin position="134"/>
        <end position="233"/>
    </location>
</feature>
<dbReference type="eggNOG" id="ENOG5034CCW">
    <property type="taxonomic scope" value="Bacteria"/>
</dbReference>
<dbReference type="GO" id="GO:0043565">
    <property type="term" value="F:sequence-specific DNA binding"/>
    <property type="evidence" value="ECO:0007669"/>
    <property type="project" value="InterPro"/>
</dbReference>